<feature type="transmembrane region" description="Helical" evidence="1">
    <location>
        <begin position="49"/>
        <end position="69"/>
    </location>
</feature>
<feature type="transmembrane region" description="Helical" evidence="1">
    <location>
        <begin position="131"/>
        <end position="158"/>
    </location>
</feature>
<evidence type="ECO:0000256" key="1">
    <source>
        <dbReference type="SAM" id="Phobius"/>
    </source>
</evidence>
<dbReference type="AlphaFoldDB" id="A0A811KTR7"/>
<keyword evidence="1" id="KW-1133">Transmembrane helix</keyword>
<feature type="transmembrane region" description="Helical" evidence="1">
    <location>
        <begin position="15"/>
        <end position="37"/>
    </location>
</feature>
<evidence type="ECO:0000313" key="3">
    <source>
        <dbReference type="Proteomes" id="UP000614601"/>
    </source>
</evidence>
<proteinExistence type="predicted"/>
<accession>A0A811KTR7</accession>
<keyword evidence="1" id="KW-0472">Membrane</keyword>
<comment type="caution">
    <text evidence="2">The sequence shown here is derived from an EMBL/GenBank/DDBJ whole genome shotgun (WGS) entry which is preliminary data.</text>
</comment>
<protein>
    <recommendedName>
        <fullName evidence="4">G_PROTEIN_RECEP_F1_2 domain-containing protein</fullName>
    </recommendedName>
</protein>
<sequence>MLFVWFVQNVSTLCFYQTVIEIIITSINLTLCAYCTVQMFNLHSISRNLRIILVFEMVLTAYATSLHTIEYFTPHDAYSFAAGHTFRAFFFYGCLTLSSFAAQMFNVKYLVVAIERRIAYQQRHSYDNCNFLAVFLIIASGVYLCVATYNIATMLYMVKAFPQLQNKISKDLKFLNINRVSVVSIPDAVKDTNVYFKQLQEMWKIP</sequence>
<dbReference type="Proteomes" id="UP000614601">
    <property type="component" value="Unassembled WGS sequence"/>
</dbReference>
<feature type="transmembrane region" description="Helical" evidence="1">
    <location>
        <begin position="89"/>
        <end position="111"/>
    </location>
</feature>
<reference evidence="2" key="1">
    <citation type="submission" date="2020-09" db="EMBL/GenBank/DDBJ databases">
        <authorList>
            <person name="Kikuchi T."/>
        </authorList>
    </citation>
    <scope>NUCLEOTIDE SEQUENCE</scope>
    <source>
        <strain evidence="2">SH1</strain>
    </source>
</reference>
<dbReference type="EMBL" id="CAJFDH010000004">
    <property type="protein sequence ID" value="CAD5219998.1"/>
    <property type="molecule type" value="Genomic_DNA"/>
</dbReference>
<keyword evidence="3" id="KW-1185">Reference proteome</keyword>
<name>A0A811KTR7_9BILA</name>
<evidence type="ECO:0000313" key="2">
    <source>
        <dbReference type="EMBL" id="CAD5219998.1"/>
    </source>
</evidence>
<dbReference type="EMBL" id="CAJFCW020000004">
    <property type="protein sequence ID" value="CAG9113115.1"/>
    <property type="molecule type" value="Genomic_DNA"/>
</dbReference>
<organism evidence="2 3">
    <name type="scientific">Bursaphelenchus okinawaensis</name>
    <dbReference type="NCBI Taxonomy" id="465554"/>
    <lineage>
        <taxon>Eukaryota</taxon>
        <taxon>Metazoa</taxon>
        <taxon>Ecdysozoa</taxon>
        <taxon>Nematoda</taxon>
        <taxon>Chromadorea</taxon>
        <taxon>Rhabditida</taxon>
        <taxon>Tylenchina</taxon>
        <taxon>Tylenchomorpha</taxon>
        <taxon>Aphelenchoidea</taxon>
        <taxon>Aphelenchoididae</taxon>
        <taxon>Bursaphelenchus</taxon>
    </lineage>
</organism>
<keyword evidence="1" id="KW-0812">Transmembrane</keyword>
<dbReference type="Proteomes" id="UP000783686">
    <property type="component" value="Unassembled WGS sequence"/>
</dbReference>
<evidence type="ECO:0008006" key="4">
    <source>
        <dbReference type="Google" id="ProtNLM"/>
    </source>
</evidence>
<gene>
    <name evidence="2" type="ORF">BOKJ2_LOCUS8724</name>
</gene>